<keyword evidence="5" id="KW-1185">Reference proteome</keyword>
<dbReference type="SUPFAM" id="SSF69318">
    <property type="entry name" value="Integrin alpha N-terminal domain"/>
    <property type="match status" value="2"/>
</dbReference>
<accession>A0A0F6YJN5</accession>
<feature type="transmembrane region" description="Helical" evidence="3">
    <location>
        <begin position="784"/>
        <end position="805"/>
    </location>
</feature>
<gene>
    <name evidence="4" type="ORF">DB32_005415</name>
</gene>
<dbReference type="KEGG" id="samy:DB32_005415"/>
<reference evidence="4 5" key="1">
    <citation type="submission" date="2015-03" db="EMBL/GenBank/DDBJ databases">
        <title>Genome assembly of Sandaracinus amylolyticus DSM 53668.</title>
        <authorList>
            <person name="Sharma G."/>
            <person name="Subramanian S."/>
        </authorList>
    </citation>
    <scope>NUCLEOTIDE SEQUENCE [LARGE SCALE GENOMIC DNA]</scope>
    <source>
        <strain evidence="4 5">DSM 53668</strain>
    </source>
</reference>
<keyword evidence="3" id="KW-0472">Membrane</keyword>
<proteinExistence type="predicted"/>
<dbReference type="AlphaFoldDB" id="A0A0F6YJN5"/>
<evidence type="ECO:0000256" key="3">
    <source>
        <dbReference type="SAM" id="Phobius"/>
    </source>
</evidence>
<dbReference type="InterPro" id="IPR013517">
    <property type="entry name" value="FG-GAP"/>
</dbReference>
<protein>
    <submittedName>
        <fullName evidence="4">Tryptophan synthase alpha chain</fullName>
    </submittedName>
</protein>
<feature type="compositionally biased region" description="Acidic residues" evidence="2">
    <location>
        <begin position="738"/>
        <end position="750"/>
    </location>
</feature>
<dbReference type="STRING" id="927083.DB32_005415"/>
<evidence type="ECO:0000256" key="1">
    <source>
        <dbReference type="ARBA" id="ARBA00022729"/>
    </source>
</evidence>
<dbReference type="InterPro" id="IPR028994">
    <property type="entry name" value="Integrin_alpha_N"/>
</dbReference>
<organism evidence="4 5">
    <name type="scientific">Sandaracinus amylolyticus</name>
    <dbReference type="NCBI Taxonomy" id="927083"/>
    <lineage>
        <taxon>Bacteria</taxon>
        <taxon>Pseudomonadati</taxon>
        <taxon>Myxococcota</taxon>
        <taxon>Polyangia</taxon>
        <taxon>Polyangiales</taxon>
        <taxon>Sandaracinaceae</taxon>
        <taxon>Sandaracinus</taxon>
    </lineage>
</organism>
<evidence type="ECO:0000256" key="2">
    <source>
        <dbReference type="SAM" id="MobiDB-lite"/>
    </source>
</evidence>
<keyword evidence="3" id="KW-1133">Transmembrane helix</keyword>
<evidence type="ECO:0000313" key="4">
    <source>
        <dbReference type="EMBL" id="AKF08266.1"/>
    </source>
</evidence>
<dbReference type="InterPro" id="IPR021655">
    <property type="entry name" value="Put_metal-bd"/>
</dbReference>
<feature type="region of interest" description="Disordered" evidence="2">
    <location>
        <begin position="733"/>
        <end position="774"/>
    </location>
</feature>
<dbReference type="Pfam" id="PF13517">
    <property type="entry name" value="FG-GAP_3"/>
    <property type="match status" value="2"/>
</dbReference>
<keyword evidence="1" id="KW-0732">Signal</keyword>
<dbReference type="PANTHER" id="PTHR44103">
    <property type="entry name" value="PROPROTEIN CONVERTASE P"/>
    <property type="match status" value="1"/>
</dbReference>
<name>A0A0F6YJN5_9BACT</name>
<dbReference type="Proteomes" id="UP000034883">
    <property type="component" value="Chromosome"/>
</dbReference>
<dbReference type="PANTHER" id="PTHR44103:SF1">
    <property type="entry name" value="PROPROTEIN CONVERTASE P"/>
    <property type="match status" value="1"/>
</dbReference>
<sequence length="808" mass="85613">MAMSDGEVGVVASELTAAQRRVRAGQIRDAAYAAGMTQGWLLAGIADAETQMSHCWRELTWACQGPNSSDCGGGPVVAGAGDGPCSARQGGLGMFQFDAGTFDDTLRREGTRILSIAGNTQAAVDFVASMVVRSAYVSGVDTRAQAIAWMNGVRVGNGRWDAWIRTVTHYYNGCAPSYSCFSQRYAHYRDNTRNVFNEMGADFWVVPRCTPAAESCNGRDDDCDGRTDENVTRACSSACGAGTQACSGGGWGACDAPQPVAESCNGRDDDCDARTDEGDLCEVALLNEQPAAYAAPRSTDVDADGRADLCARGYGGVRCWTASASGWSAPWAAIPWSDASGWNDVTNYATLRMGDVNGDGRADVCARSNADVLCAVSSGTGFGAHTTWRAGLSDENAWNQPRYYTTLRLADVNGDGRDDLCARDRAGFGCWLSDGARFDRRIEGPRWSDESGWGAARHYGTIRMGDLDGDRRADVCARAAAGVECWRSSGDGFDTRVEGPRWSDESGWGAMRYWSTLRLVDFDGDGLGDLCARSSTDLRCVRGTGSGFGEPVIVHPMSDESGWSDIANYATLRVGDLDGDGADDLCARANAGVVCFAWDGSAFARRAGPEWSDESGWSQARHYQTMRLADFDGDGLDDVCARAGAGWRCHPSTGEGFGAAVTFDELTDAGGWVEPRYWSTILSAGHACRAETESCNGRDDDCDGEIDEHATDEICNDVDDDCDGEIDEHATDETCNERDDDCDGEVDDGLSCEPPSTGGDGGVRGDAPDGGTAAHGRVSGGCSAGGAGGGSPIALVMIAIALWAARRR</sequence>
<evidence type="ECO:0000313" key="5">
    <source>
        <dbReference type="Proteomes" id="UP000034883"/>
    </source>
</evidence>
<keyword evidence="3" id="KW-0812">Transmembrane</keyword>
<dbReference type="Pfam" id="PF11617">
    <property type="entry name" value="Cu-binding_MopE"/>
    <property type="match status" value="5"/>
</dbReference>
<dbReference type="EMBL" id="CP011125">
    <property type="protein sequence ID" value="AKF08266.1"/>
    <property type="molecule type" value="Genomic_DNA"/>
</dbReference>